<evidence type="ECO:0000256" key="5">
    <source>
        <dbReference type="ARBA" id="ARBA00022525"/>
    </source>
</evidence>
<dbReference type="InterPro" id="IPR015500">
    <property type="entry name" value="Peptidase_S8_subtilisin-rel"/>
</dbReference>
<dbReference type="Pfam" id="PF02225">
    <property type="entry name" value="PA"/>
    <property type="match status" value="1"/>
</dbReference>
<dbReference type="InterPro" id="IPR010259">
    <property type="entry name" value="S8pro/Inhibitor_I9"/>
</dbReference>
<comment type="caution">
    <text evidence="18">The sequence shown here is derived from an EMBL/GenBank/DDBJ whole genome shotgun (WGS) entry which is preliminary data.</text>
</comment>
<dbReference type="PROSITE" id="PS00138">
    <property type="entry name" value="SUBTILASE_SER"/>
    <property type="match status" value="1"/>
</dbReference>
<comment type="similarity">
    <text evidence="3 12">Belongs to the peptidase S8 family.</text>
</comment>
<feature type="domain" description="Peptidase S8/S53" evidence="14">
    <location>
        <begin position="256"/>
        <end position="711"/>
    </location>
</feature>
<gene>
    <name evidence="18" type="ORF">VNO80_21447</name>
</gene>
<dbReference type="Gene3D" id="3.40.50.200">
    <property type="entry name" value="Peptidase S8/S53 domain"/>
    <property type="match status" value="1"/>
</dbReference>
<dbReference type="GO" id="GO:0009609">
    <property type="term" value="P:response to symbiotic bacterium"/>
    <property type="evidence" value="ECO:0007669"/>
    <property type="project" value="UniProtKB-ARBA"/>
</dbReference>
<feature type="compositionally biased region" description="Basic and acidic residues" evidence="13">
    <location>
        <begin position="326"/>
        <end position="338"/>
    </location>
</feature>
<keyword evidence="10" id="KW-0325">Glycoprotein</keyword>
<evidence type="ECO:0000259" key="16">
    <source>
        <dbReference type="Pfam" id="PF05922"/>
    </source>
</evidence>
<sequence length="884" mass="93784">MSVEDTSVVLFVVNSSKFPAQKKARKGLVYEVTFGERGSVAERVKGPVKKLKHNQVFICENSSLFLLLLSQRNYFEKQTTTHRFLTFFTTMLNWDTPIKCALKTPLLKATTSIFISLYPAPSLSPMASIRSTLPLLLLLLFLGRYAAAQAPEPERATYIVHVAKSEMPQSFDHHALWYESSLKSVSDSAEMIYTYDNAIHGYATRLTAEEARLLESQTGILAVLPEMRYELHTTRTPQFLGLDKSADMFPESNSASDVVVGVLDTGVWPESKSFDDTGLGPVPGSWKGECEAGTNFSASNCNRKLIGARFFAKGCEAMLGPINETEESRSPRDDDGHGTHTASTAAGSVVSGASLFGYASGTARGMATRARIAAYKVCWKGGCFSSDILAAIESAIQDNVNVLSLSLGGGMADYYRDSVAIGAFSAMEKGILVSCSAGNAGPSPYSLSNVAPWITTVGAGTLDRDFPAYVSLGNGLNFSGVSLYRGNALPDSPLPFVYAGNASNATNGNLCVTGTLSPEKVAGKIVLCDRGLTARVQKGSVVKSAGALGMVLSNTAANGEELVADAHLLPASAVGEKAGDAIKKYLFTEAKPTVSILFEGTKVGIQPSPVVAAFSSRGPNSITPQILKPDLIAPGVNILAGWSKAVGPTGLPVDNRRVDFNIISGTSMSCPHVSGLAALIKSVHPEWSPAAIRSALMTTAYTVYKTGAKLQDSATGKPSTPFDHGAGHVDPVAALNPGLVYDLTVDDYLGFLCALNYSASEINTLAKRKFECNAGKQYSVNDLNYPSFAVLFESGSGSGVVKHSRTLTNVGPAGTYKASVTSDTASVKISVEPQVVSLKENEKKSFVVTFSSSASAQDKVNAFGRLEWSDGKHVVATPISINWA</sequence>
<dbReference type="GO" id="GO:0048731">
    <property type="term" value="P:system development"/>
    <property type="evidence" value="ECO:0007669"/>
    <property type="project" value="UniProtKB-ARBA"/>
</dbReference>
<dbReference type="Proteomes" id="UP001374584">
    <property type="component" value="Unassembled WGS sequence"/>
</dbReference>
<proteinExistence type="inferred from homology"/>
<dbReference type="Pfam" id="PF00082">
    <property type="entry name" value="Peptidase_S8"/>
    <property type="match status" value="1"/>
</dbReference>
<dbReference type="InterPro" id="IPR041469">
    <property type="entry name" value="Subtilisin-like_FN3"/>
</dbReference>
<feature type="region of interest" description="Disordered" evidence="13">
    <location>
        <begin position="322"/>
        <end position="344"/>
    </location>
</feature>
<evidence type="ECO:0000256" key="12">
    <source>
        <dbReference type="PROSITE-ProRule" id="PRU01240"/>
    </source>
</evidence>
<evidence type="ECO:0000256" key="9">
    <source>
        <dbReference type="ARBA" id="ARBA00022825"/>
    </source>
</evidence>
<keyword evidence="9 12" id="KW-0720">Serine protease</keyword>
<name>A0AAN9QXR2_PHACN</name>
<evidence type="ECO:0000256" key="13">
    <source>
        <dbReference type="SAM" id="MobiDB-lite"/>
    </source>
</evidence>
<feature type="active site" description="Charge relay system" evidence="11 12">
    <location>
        <position position="264"/>
    </location>
</feature>
<feature type="active site" description="Charge relay system" evidence="11 12">
    <location>
        <position position="667"/>
    </location>
</feature>
<dbReference type="Pfam" id="PF17766">
    <property type="entry name" value="fn3_6"/>
    <property type="match status" value="1"/>
</dbReference>
<feature type="domain" description="PA" evidence="15">
    <location>
        <begin position="507"/>
        <end position="582"/>
    </location>
</feature>
<evidence type="ECO:0000256" key="1">
    <source>
        <dbReference type="ARBA" id="ARBA00002076"/>
    </source>
</evidence>
<keyword evidence="6 12" id="KW-0645">Protease</keyword>
<dbReference type="CDD" id="cd02120">
    <property type="entry name" value="PA_subtilisin_like"/>
    <property type="match status" value="1"/>
</dbReference>
<keyword evidence="7" id="KW-0732">Signal</keyword>
<keyword evidence="8 12" id="KW-0378">Hydrolase</keyword>
<dbReference type="InterPro" id="IPR000209">
    <property type="entry name" value="Peptidase_S8/S53_dom"/>
</dbReference>
<evidence type="ECO:0000256" key="4">
    <source>
        <dbReference type="ARBA" id="ARBA00022523"/>
    </source>
</evidence>
<keyword evidence="4" id="KW-0052">Apoplast</keyword>
<evidence type="ECO:0000256" key="2">
    <source>
        <dbReference type="ARBA" id="ARBA00004271"/>
    </source>
</evidence>
<dbReference type="InterPro" id="IPR045051">
    <property type="entry name" value="SBT"/>
</dbReference>
<keyword evidence="5" id="KW-0964">Secreted</keyword>
<feature type="active site" description="Charge relay system" evidence="11 12">
    <location>
        <position position="337"/>
    </location>
</feature>
<dbReference type="EMBL" id="JAYMYR010000008">
    <property type="protein sequence ID" value="KAK7346923.1"/>
    <property type="molecule type" value="Genomic_DNA"/>
</dbReference>
<dbReference type="FunFam" id="3.40.50.200:FF:000006">
    <property type="entry name" value="Subtilisin-like protease SBT1.5"/>
    <property type="match status" value="1"/>
</dbReference>
<dbReference type="InterPro" id="IPR003137">
    <property type="entry name" value="PA_domain"/>
</dbReference>
<evidence type="ECO:0000313" key="19">
    <source>
        <dbReference type="Proteomes" id="UP001374584"/>
    </source>
</evidence>
<reference evidence="18 19" key="1">
    <citation type="submission" date="2024-01" db="EMBL/GenBank/DDBJ databases">
        <title>The genomes of 5 underutilized Papilionoideae crops provide insights into root nodulation and disease resistanc.</title>
        <authorList>
            <person name="Jiang F."/>
        </authorList>
    </citation>
    <scope>NUCLEOTIDE SEQUENCE [LARGE SCALE GENOMIC DNA]</scope>
    <source>
        <strain evidence="18">JINMINGXINNONG_FW02</strain>
        <tissue evidence="18">Leaves</tissue>
    </source>
</reference>
<evidence type="ECO:0000259" key="14">
    <source>
        <dbReference type="Pfam" id="PF00082"/>
    </source>
</evidence>
<evidence type="ECO:0000256" key="7">
    <source>
        <dbReference type="ARBA" id="ARBA00022729"/>
    </source>
</evidence>
<evidence type="ECO:0000256" key="11">
    <source>
        <dbReference type="PIRSR" id="PIRSR615500-1"/>
    </source>
</evidence>
<comment type="subcellular location">
    <subcellularLocation>
        <location evidence="2">Secreted</location>
        <location evidence="2">Extracellular space</location>
        <location evidence="2">Apoplast</location>
    </subcellularLocation>
</comment>
<evidence type="ECO:0000256" key="3">
    <source>
        <dbReference type="ARBA" id="ARBA00011073"/>
    </source>
</evidence>
<keyword evidence="19" id="KW-1185">Reference proteome</keyword>
<dbReference type="InterPro" id="IPR037045">
    <property type="entry name" value="S8pro/Inhibitor_I9_sf"/>
</dbReference>
<protein>
    <recommendedName>
        <fullName evidence="20">Subtilisin-like protease SBT1.7</fullName>
    </recommendedName>
</protein>
<dbReference type="InterPro" id="IPR034197">
    <property type="entry name" value="Peptidases_S8_3"/>
</dbReference>
<evidence type="ECO:0008006" key="20">
    <source>
        <dbReference type="Google" id="ProtNLM"/>
    </source>
</evidence>
<dbReference type="Gene3D" id="3.50.30.30">
    <property type="match status" value="1"/>
</dbReference>
<dbReference type="PRINTS" id="PR00723">
    <property type="entry name" value="SUBTILISIN"/>
</dbReference>
<dbReference type="SUPFAM" id="SSF52743">
    <property type="entry name" value="Subtilisin-like"/>
    <property type="match status" value="1"/>
</dbReference>
<dbReference type="Gene3D" id="3.30.70.80">
    <property type="entry name" value="Peptidase S8 propeptide/proteinase inhibitor I9"/>
    <property type="match status" value="1"/>
</dbReference>
<dbReference type="PROSITE" id="PS51892">
    <property type="entry name" value="SUBTILASE"/>
    <property type="match status" value="1"/>
</dbReference>
<dbReference type="FunFam" id="3.50.30.30:FF:000005">
    <property type="entry name" value="subtilisin-like protease SBT1.5"/>
    <property type="match status" value="1"/>
</dbReference>
<evidence type="ECO:0000313" key="18">
    <source>
        <dbReference type="EMBL" id="KAK7346923.1"/>
    </source>
</evidence>
<dbReference type="GO" id="GO:0009610">
    <property type="term" value="P:response to symbiotic fungus"/>
    <property type="evidence" value="ECO:0007669"/>
    <property type="project" value="UniProtKB-ARBA"/>
</dbReference>
<evidence type="ECO:0000256" key="10">
    <source>
        <dbReference type="ARBA" id="ARBA00023180"/>
    </source>
</evidence>
<dbReference type="PANTHER" id="PTHR10795">
    <property type="entry name" value="PROPROTEIN CONVERTASE SUBTILISIN/KEXIN"/>
    <property type="match status" value="1"/>
</dbReference>
<dbReference type="Pfam" id="PF05922">
    <property type="entry name" value="Inhibitor_I9"/>
    <property type="match status" value="1"/>
</dbReference>
<evidence type="ECO:0000259" key="17">
    <source>
        <dbReference type="Pfam" id="PF17766"/>
    </source>
</evidence>
<evidence type="ECO:0000259" key="15">
    <source>
        <dbReference type="Pfam" id="PF02225"/>
    </source>
</evidence>
<dbReference type="CDD" id="cd04852">
    <property type="entry name" value="Peptidases_S8_3"/>
    <property type="match status" value="1"/>
</dbReference>
<dbReference type="AlphaFoldDB" id="A0AAN9QXR2"/>
<dbReference type="InterPro" id="IPR036852">
    <property type="entry name" value="Peptidase_S8/S53_dom_sf"/>
</dbReference>
<accession>A0AAN9QXR2</accession>
<comment type="function">
    <text evidence="1">Required for arbuscular mycorrhiza (AM) development during AM symbiosis with AM fungi (e.g. Glomeromycota intraradices).</text>
</comment>
<evidence type="ECO:0000256" key="8">
    <source>
        <dbReference type="ARBA" id="ARBA00022801"/>
    </source>
</evidence>
<dbReference type="InterPro" id="IPR023828">
    <property type="entry name" value="Peptidase_S8_Ser-AS"/>
</dbReference>
<evidence type="ECO:0000256" key="6">
    <source>
        <dbReference type="ARBA" id="ARBA00022670"/>
    </source>
</evidence>
<feature type="domain" description="Subtilisin-like protease fibronectin type-III" evidence="17">
    <location>
        <begin position="782"/>
        <end position="881"/>
    </location>
</feature>
<dbReference type="GO" id="GO:0004252">
    <property type="term" value="F:serine-type endopeptidase activity"/>
    <property type="evidence" value="ECO:0007669"/>
    <property type="project" value="UniProtKB-UniRule"/>
</dbReference>
<dbReference type="GO" id="GO:0006508">
    <property type="term" value="P:proteolysis"/>
    <property type="evidence" value="ECO:0007669"/>
    <property type="project" value="UniProtKB-KW"/>
</dbReference>
<organism evidence="18 19">
    <name type="scientific">Phaseolus coccineus</name>
    <name type="common">Scarlet runner bean</name>
    <name type="synonym">Phaseolus multiflorus</name>
    <dbReference type="NCBI Taxonomy" id="3886"/>
    <lineage>
        <taxon>Eukaryota</taxon>
        <taxon>Viridiplantae</taxon>
        <taxon>Streptophyta</taxon>
        <taxon>Embryophyta</taxon>
        <taxon>Tracheophyta</taxon>
        <taxon>Spermatophyta</taxon>
        <taxon>Magnoliopsida</taxon>
        <taxon>eudicotyledons</taxon>
        <taxon>Gunneridae</taxon>
        <taxon>Pentapetalae</taxon>
        <taxon>rosids</taxon>
        <taxon>fabids</taxon>
        <taxon>Fabales</taxon>
        <taxon>Fabaceae</taxon>
        <taxon>Papilionoideae</taxon>
        <taxon>50 kb inversion clade</taxon>
        <taxon>NPAAA clade</taxon>
        <taxon>indigoferoid/millettioid clade</taxon>
        <taxon>Phaseoleae</taxon>
        <taxon>Phaseolus</taxon>
    </lineage>
</organism>
<dbReference type="Gene3D" id="2.60.40.2310">
    <property type="match status" value="1"/>
</dbReference>
<dbReference type="GO" id="GO:0048046">
    <property type="term" value="C:apoplast"/>
    <property type="evidence" value="ECO:0007669"/>
    <property type="project" value="UniProtKB-SubCell"/>
</dbReference>
<dbReference type="FunFam" id="3.30.70.80:FF:000003">
    <property type="entry name" value="Subtilisin-like protease SBT1.9"/>
    <property type="match status" value="1"/>
</dbReference>
<feature type="domain" description="Inhibitor I9" evidence="16">
    <location>
        <begin position="157"/>
        <end position="232"/>
    </location>
</feature>